<reference evidence="5" key="1">
    <citation type="submission" date="2016-12" db="EMBL/GenBank/DDBJ databases">
        <title>The genomes of Aspergillus section Nigri reveals drivers in fungal speciation.</title>
        <authorList>
            <consortium name="DOE Joint Genome Institute"/>
            <person name="Vesth T.C."/>
            <person name="Nybo J."/>
            <person name="Theobald S."/>
            <person name="Brandl J."/>
            <person name="Frisvad J.C."/>
            <person name="Nielsen K.F."/>
            <person name="Lyhne E.K."/>
            <person name="Kogle M.E."/>
            <person name="Kuo A."/>
            <person name="Riley R."/>
            <person name="Clum A."/>
            <person name="Nolan M."/>
            <person name="Lipzen A."/>
            <person name="Salamov A."/>
            <person name="Henrissat B."/>
            <person name="Wiebenga A."/>
            <person name="De vries R.P."/>
            <person name="Grigoriev I.V."/>
            <person name="Mortensen U.H."/>
            <person name="Andersen M.R."/>
            <person name="Baker S.E."/>
        </authorList>
    </citation>
    <scope>NUCLEOTIDE SEQUENCE</scope>
    <source>
        <strain evidence="5">IBT 28561</strain>
    </source>
</reference>
<dbReference type="PRINTS" id="PR00081">
    <property type="entry name" value="GDHRDH"/>
</dbReference>
<dbReference type="Pfam" id="PF13561">
    <property type="entry name" value="adh_short_C2"/>
    <property type="match status" value="1"/>
</dbReference>
<sequence>MAARLSQISSHLNFPSGLLANQVAIITGAGQGIGAETARLFANEGAKVVIADIDHDKANAVATAINSASPNRALAVPGDVLNDAYIAELVKKAAEFGDGKIHIIVNNAGFTWDGVIHKMTDKQWDTMLAIHGTAPFKLVRAAAPYFRVKDKEPRVIINISSTSGIHGNALVFPFITSPLPYLCPVFPLPLPSTLNLPPSTILTTMVNDRGQANYALAKAGVVGLTRTIAKEWGPAFGVRSNTIAFGFVQTRLTAAKEAGAFITTPDGTKVALGIPGKQLDSRRGGAVQQEAKTAAPAYPDIPLGRPASPEEAARSVLGVASPLFSYVSGETIRVTGGRNM</sequence>
<evidence type="ECO:0000256" key="1">
    <source>
        <dbReference type="ARBA" id="ARBA00006484"/>
    </source>
</evidence>
<evidence type="ECO:0000256" key="2">
    <source>
        <dbReference type="ARBA" id="ARBA00022857"/>
    </source>
</evidence>
<dbReference type="Proteomes" id="UP000234254">
    <property type="component" value="Unassembled WGS sequence"/>
</dbReference>
<evidence type="ECO:0000256" key="3">
    <source>
        <dbReference type="ARBA" id="ARBA00023002"/>
    </source>
</evidence>
<keyword evidence="3" id="KW-0560">Oxidoreductase</keyword>
<comment type="caution">
    <text evidence="5">The sequence shown here is derived from an EMBL/GenBank/DDBJ whole genome shotgun (WGS) entry which is preliminary data.</text>
</comment>
<dbReference type="RefSeq" id="XP_024696759.1">
    <property type="nucleotide sequence ID" value="XM_024836319.1"/>
</dbReference>
<dbReference type="SUPFAM" id="SSF51735">
    <property type="entry name" value="NAD(P)-binding Rossmann-fold domains"/>
    <property type="match status" value="1"/>
</dbReference>
<organism evidence="5 6">
    <name type="scientific">Aspergillus campestris (strain IBT 28561)</name>
    <dbReference type="NCBI Taxonomy" id="1392248"/>
    <lineage>
        <taxon>Eukaryota</taxon>
        <taxon>Fungi</taxon>
        <taxon>Dikarya</taxon>
        <taxon>Ascomycota</taxon>
        <taxon>Pezizomycotina</taxon>
        <taxon>Eurotiomycetes</taxon>
        <taxon>Eurotiomycetidae</taxon>
        <taxon>Eurotiales</taxon>
        <taxon>Aspergillaceae</taxon>
        <taxon>Aspergillus</taxon>
        <taxon>Aspergillus subgen. Circumdati</taxon>
    </lineage>
</organism>
<comment type="similarity">
    <text evidence="1 4">Belongs to the short-chain dehydrogenases/reductases (SDR) family.</text>
</comment>
<keyword evidence="6" id="KW-1185">Reference proteome</keyword>
<dbReference type="PANTHER" id="PTHR42760:SF133">
    <property type="entry name" value="3-OXOACYL-[ACYL-CARRIER-PROTEIN] REDUCTASE"/>
    <property type="match status" value="1"/>
</dbReference>
<gene>
    <name evidence="5" type="ORF">P168DRAFT_286313</name>
</gene>
<dbReference type="GeneID" id="36543843"/>
<evidence type="ECO:0000313" key="5">
    <source>
        <dbReference type="EMBL" id="PKY08165.1"/>
    </source>
</evidence>
<dbReference type="EMBL" id="MSFM01000001">
    <property type="protein sequence ID" value="PKY08165.1"/>
    <property type="molecule type" value="Genomic_DNA"/>
</dbReference>
<dbReference type="GO" id="GO:0048038">
    <property type="term" value="F:quinone binding"/>
    <property type="evidence" value="ECO:0007669"/>
    <property type="project" value="TreeGrafter"/>
</dbReference>
<keyword evidence="2" id="KW-0521">NADP</keyword>
<dbReference type="PANTHER" id="PTHR42760">
    <property type="entry name" value="SHORT-CHAIN DEHYDROGENASES/REDUCTASES FAMILY MEMBER"/>
    <property type="match status" value="1"/>
</dbReference>
<dbReference type="GO" id="GO:0006633">
    <property type="term" value="P:fatty acid biosynthetic process"/>
    <property type="evidence" value="ECO:0007669"/>
    <property type="project" value="TreeGrafter"/>
</dbReference>
<dbReference type="Gene3D" id="3.40.50.720">
    <property type="entry name" value="NAD(P)-binding Rossmann-like Domain"/>
    <property type="match status" value="1"/>
</dbReference>
<dbReference type="VEuPathDB" id="FungiDB:P168DRAFT_286313"/>
<evidence type="ECO:0000256" key="4">
    <source>
        <dbReference type="RuleBase" id="RU000363"/>
    </source>
</evidence>
<dbReference type="InterPro" id="IPR036291">
    <property type="entry name" value="NAD(P)-bd_dom_sf"/>
</dbReference>
<proteinExistence type="inferred from homology"/>
<protein>
    <submittedName>
        <fullName evidence="5">NAD(P)-binding protein</fullName>
    </submittedName>
</protein>
<name>A0A2I1DE63_ASPC2</name>
<dbReference type="InterPro" id="IPR002347">
    <property type="entry name" value="SDR_fam"/>
</dbReference>
<dbReference type="AlphaFoldDB" id="A0A2I1DE63"/>
<dbReference type="Pfam" id="PF00106">
    <property type="entry name" value="adh_short"/>
    <property type="match status" value="1"/>
</dbReference>
<accession>A0A2I1DE63</accession>
<dbReference type="OrthoDB" id="1393670at2759"/>
<dbReference type="PRINTS" id="PR00080">
    <property type="entry name" value="SDRFAMILY"/>
</dbReference>
<evidence type="ECO:0000313" key="6">
    <source>
        <dbReference type="Proteomes" id="UP000234254"/>
    </source>
</evidence>
<dbReference type="GO" id="GO:0016616">
    <property type="term" value="F:oxidoreductase activity, acting on the CH-OH group of donors, NAD or NADP as acceptor"/>
    <property type="evidence" value="ECO:0007669"/>
    <property type="project" value="TreeGrafter"/>
</dbReference>